<keyword evidence="2" id="KW-1185">Reference proteome</keyword>
<accession>A0ACA9YFU4</accession>
<dbReference type="Proteomes" id="UP001152531">
    <property type="component" value="Unassembled WGS sequence"/>
</dbReference>
<dbReference type="EMBL" id="CALSDN010000020">
    <property type="protein sequence ID" value="CAH6723793.1"/>
    <property type="molecule type" value="Genomic_DNA"/>
</dbReference>
<sequence>MARRKVTFDKVSEDEVEPPKIDEIPFLTNKIMTLPIHLPIILYGMFYYGITSDVQQVMVKGLTTLIMAQIVYGYLIYVNVSGDGKKKKNKDNLFLLLASSIIIPIFLSLPVFGIVILMGAPLASHLYETLLLAAHVSLIIFTPVIVLFKLNFSKFSIIVQKIDLKSIWNNSILLSILASIIATWCGVIPIPLDWDRPWQNWPITLLVGSYLGYFLGSFIKLFI</sequence>
<name>A0ACA9YFU4_9ASCO</name>
<proteinExistence type="predicted"/>
<protein>
    <submittedName>
        <fullName evidence="1">Glycosylphosphatidylinositol anchor biosynthesis protein 11</fullName>
    </submittedName>
</protein>
<organism evidence="1 2">
    <name type="scientific">[Candida] jaroonii</name>
    <dbReference type="NCBI Taxonomy" id="467808"/>
    <lineage>
        <taxon>Eukaryota</taxon>
        <taxon>Fungi</taxon>
        <taxon>Dikarya</taxon>
        <taxon>Ascomycota</taxon>
        <taxon>Saccharomycotina</taxon>
        <taxon>Pichiomycetes</taxon>
        <taxon>Debaryomycetaceae</taxon>
        <taxon>Yamadazyma</taxon>
    </lineage>
</organism>
<evidence type="ECO:0000313" key="2">
    <source>
        <dbReference type="Proteomes" id="UP001152531"/>
    </source>
</evidence>
<reference evidence="1" key="1">
    <citation type="submission" date="2022-06" db="EMBL/GenBank/DDBJ databases">
        <authorList>
            <person name="Legras J.-L."/>
            <person name="Devillers H."/>
            <person name="Grondin C."/>
        </authorList>
    </citation>
    <scope>NUCLEOTIDE SEQUENCE</scope>
    <source>
        <strain evidence="1">CLIB 1444</strain>
    </source>
</reference>
<gene>
    <name evidence="1" type="ORF">CLIB1444_20S00870</name>
</gene>
<evidence type="ECO:0000313" key="1">
    <source>
        <dbReference type="EMBL" id="CAH6723793.1"/>
    </source>
</evidence>
<comment type="caution">
    <text evidence="1">The sequence shown here is derived from an EMBL/GenBank/DDBJ whole genome shotgun (WGS) entry which is preliminary data.</text>
</comment>